<dbReference type="Proteomes" id="UP000435357">
    <property type="component" value="Unassembled WGS sequence"/>
</dbReference>
<keyword evidence="2" id="KW-0489">Methyltransferase</keyword>
<dbReference type="InterPro" id="IPR029063">
    <property type="entry name" value="SAM-dependent_MTases_sf"/>
</dbReference>
<keyword evidence="3" id="KW-1185">Reference proteome</keyword>
<keyword evidence="2" id="KW-0808">Transferase</keyword>
<dbReference type="EMBL" id="WACR01000002">
    <property type="protein sequence ID" value="KAB1065663.1"/>
    <property type="molecule type" value="Genomic_DNA"/>
</dbReference>
<feature type="domain" description="Methyltransferase" evidence="1">
    <location>
        <begin position="42"/>
        <end position="169"/>
    </location>
</feature>
<dbReference type="PANTHER" id="PTHR43861">
    <property type="entry name" value="TRANS-ACONITATE 2-METHYLTRANSFERASE-RELATED"/>
    <property type="match status" value="1"/>
</dbReference>
<dbReference type="GO" id="GO:0008168">
    <property type="term" value="F:methyltransferase activity"/>
    <property type="evidence" value="ECO:0007669"/>
    <property type="project" value="UniProtKB-KW"/>
</dbReference>
<dbReference type="OrthoDB" id="9811589at2"/>
<dbReference type="Pfam" id="PF13847">
    <property type="entry name" value="Methyltransf_31"/>
    <property type="match status" value="1"/>
</dbReference>
<dbReference type="Gene3D" id="2.20.25.110">
    <property type="entry name" value="S-adenosyl-L-methionine-dependent methyltransferases"/>
    <property type="match status" value="1"/>
</dbReference>
<dbReference type="SUPFAM" id="SSF53335">
    <property type="entry name" value="S-adenosyl-L-methionine-dependent methyltransferases"/>
    <property type="match status" value="1"/>
</dbReference>
<dbReference type="AlphaFoldDB" id="A0A6N6M9W7"/>
<reference evidence="2 3" key="1">
    <citation type="submission" date="2019-09" db="EMBL/GenBank/DDBJ databases">
        <title>Genomes of Cryomorphaceae.</title>
        <authorList>
            <person name="Bowman J.P."/>
        </authorList>
    </citation>
    <scope>NUCLEOTIDE SEQUENCE [LARGE SCALE GENOMIC DNA]</scope>
    <source>
        <strain evidence="2 3">KCTC 52047</strain>
    </source>
</reference>
<organism evidence="2 3">
    <name type="scientific">Salibacter halophilus</name>
    <dbReference type="NCBI Taxonomy" id="1803916"/>
    <lineage>
        <taxon>Bacteria</taxon>
        <taxon>Pseudomonadati</taxon>
        <taxon>Bacteroidota</taxon>
        <taxon>Flavobacteriia</taxon>
        <taxon>Flavobacteriales</taxon>
        <taxon>Salibacteraceae</taxon>
        <taxon>Salibacter</taxon>
    </lineage>
</organism>
<evidence type="ECO:0000313" key="3">
    <source>
        <dbReference type="Proteomes" id="UP000435357"/>
    </source>
</evidence>
<gene>
    <name evidence="2" type="ORF">F3059_03135</name>
</gene>
<sequence>MRAVEWFENWFETSYYHTLYKNRDESEAQKFIERVVKQLDLKTGAKVLDLACGRGRHSQILAQLGFHVTGADLSKNSIQHAKTHISEEVEFIVHDMREPLKKSFDAVFNLFTSFGYFDHVSDNLKVLKSVRSELNPQGSFILDFLNSRHAIETMVPTEEKLIDGCHFHINRYVEDGIIVKKIRVIDPKNKVDTQYFEKVNAFSFDDLSKMLDMAGFKVVDVWGDYKLNKFEEKSASERCIFYCQPKL</sequence>
<accession>A0A6N6M9W7</accession>
<dbReference type="GO" id="GO:0032259">
    <property type="term" value="P:methylation"/>
    <property type="evidence" value="ECO:0007669"/>
    <property type="project" value="UniProtKB-KW"/>
</dbReference>
<evidence type="ECO:0000259" key="1">
    <source>
        <dbReference type="Pfam" id="PF13847"/>
    </source>
</evidence>
<protein>
    <submittedName>
        <fullName evidence="2">Class I SAM-dependent methyltransferase</fullName>
    </submittedName>
</protein>
<evidence type="ECO:0000313" key="2">
    <source>
        <dbReference type="EMBL" id="KAB1065663.1"/>
    </source>
</evidence>
<dbReference type="Gene3D" id="3.40.50.150">
    <property type="entry name" value="Vaccinia Virus protein VP39"/>
    <property type="match status" value="1"/>
</dbReference>
<comment type="caution">
    <text evidence="2">The sequence shown here is derived from an EMBL/GenBank/DDBJ whole genome shotgun (WGS) entry which is preliminary data.</text>
</comment>
<name>A0A6N6M9W7_9FLAO</name>
<dbReference type="InterPro" id="IPR025714">
    <property type="entry name" value="Methyltranfer_dom"/>
</dbReference>
<dbReference type="CDD" id="cd02440">
    <property type="entry name" value="AdoMet_MTases"/>
    <property type="match status" value="1"/>
</dbReference>
<proteinExistence type="predicted"/>